<dbReference type="KEGG" id="dai:Desaci_1662"/>
<reference evidence="1 2" key="1">
    <citation type="journal article" date="2012" name="J. Bacteriol.">
        <title>Complete genome sequences of Desulfosporosinus orientis DSM765T, Desulfosporosinus youngiae DSM17734T, Desulfosporosinus meridiei DSM13257T, and Desulfosporosinus acidiphilus DSM22704T.</title>
        <authorList>
            <person name="Pester M."/>
            <person name="Brambilla E."/>
            <person name="Alazard D."/>
            <person name="Rattei T."/>
            <person name="Weinmaier T."/>
            <person name="Han J."/>
            <person name="Lucas S."/>
            <person name="Lapidus A."/>
            <person name="Cheng J.F."/>
            <person name="Goodwin L."/>
            <person name="Pitluck S."/>
            <person name="Peters L."/>
            <person name="Ovchinnikova G."/>
            <person name="Teshima H."/>
            <person name="Detter J.C."/>
            <person name="Han C.S."/>
            <person name="Tapia R."/>
            <person name="Land M.L."/>
            <person name="Hauser L."/>
            <person name="Kyrpides N.C."/>
            <person name="Ivanova N.N."/>
            <person name="Pagani I."/>
            <person name="Huntmann M."/>
            <person name="Wei C.L."/>
            <person name="Davenport K.W."/>
            <person name="Daligault H."/>
            <person name="Chain P.S."/>
            <person name="Chen A."/>
            <person name="Mavromatis K."/>
            <person name="Markowitz V."/>
            <person name="Szeto E."/>
            <person name="Mikhailova N."/>
            <person name="Pati A."/>
            <person name="Wagner M."/>
            <person name="Woyke T."/>
            <person name="Ollivier B."/>
            <person name="Klenk H.P."/>
            <person name="Spring S."/>
            <person name="Loy A."/>
        </authorList>
    </citation>
    <scope>NUCLEOTIDE SEQUENCE [LARGE SCALE GENOMIC DNA]</scope>
    <source>
        <strain evidence="2">DSM 22704 / JCM 16185 / SJ4</strain>
    </source>
</reference>
<organism evidence="1 2">
    <name type="scientific">Desulfosporosinus acidiphilus (strain DSM 22704 / JCM 16185 / SJ4)</name>
    <dbReference type="NCBI Taxonomy" id="646529"/>
    <lineage>
        <taxon>Bacteria</taxon>
        <taxon>Bacillati</taxon>
        <taxon>Bacillota</taxon>
        <taxon>Clostridia</taxon>
        <taxon>Eubacteriales</taxon>
        <taxon>Desulfitobacteriaceae</taxon>
        <taxon>Desulfosporosinus</taxon>
    </lineage>
</organism>
<protein>
    <submittedName>
        <fullName evidence="1">Uncharacterized protein</fullName>
    </submittedName>
</protein>
<name>I4D4D3_DESAJ</name>
<dbReference type="Proteomes" id="UP000002892">
    <property type="component" value="Chromosome"/>
</dbReference>
<proteinExistence type="predicted"/>
<dbReference type="AlphaFoldDB" id="I4D4D3"/>
<keyword evidence="2" id="KW-1185">Reference proteome</keyword>
<evidence type="ECO:0000313" key="2">
    <source>
        <dbReference type="Proteomes" id="UP000002892"/>
    </source>
</evidence>
<accession>I4D4D3</accession>
<sequence>MKSTKFYDEFQHQGIIIFIDKTLNVSHQIHIDLKSDHSFGEPLFTIKGVSI</sequence>
<dbReference type="EMBL" id="CP003639">
    <property type="protein sequence ID" value="AFM40657.1"/>
    <property type="molecule type" value="Genomic_DNA"/>
</dbReference>
<dbReference type="HOGENOM" id="CLU_3098076_0_0_9"/>
<evidence type="ECO:0000313" key="1">
    <source>
        <dbReference type="EMBL" id="AFM40657.1"/>
    </source>
</evidence>
<gene>
    <name evidence="1" type="ordered locus">Desaci_1662</name>
</gene>